<keyword evidence="3" id="KW-1185">Reference proteome</keyword>
<protein>
    <submittedName>
        <fullName evidence="2">Uncharacterized protein</fullName>
    </submittedName>
</protein>
<reference evidence="2 3" key="1">
    <citation type="submission" date="2024-02" db="EMBL/GenBank/DDBJ databases">
        <title>Chromosome-scale genome assembly of the rough periwinkle Littorina saxatilis.</title>
        <authorList>
            <person name="De Jode A."/>
            <person name="Faria R."/>
            <person name="Formenti G."/>
            <person name="Sims Y."/>
            <person name="Smith T.P."/>
            <person name="Tracey A."/>
            <person name="Wood J.M.D."/>
            <person name="Zagrodzka Z.B."/>
            <person name="Johannesson K."/>
            <person name="Butlin R.K."/>
            <person name="Leder E.H."/>
        </authorList>
    </citation>
    <scope>NUCLEOTIDE SEQUENCE [LARGE SCALE GENOMIC DNA]</scope>
    <source>
        <strain evidence="2">Snail1</strain>
        <tissue evidence="2">Muscle</tissue>
    </source>
</reference>
<dbReference type="Proteomes" id="UP001374579">
    <property type="component" value="Unassembled WGS sequence"/>
</dbReference>
<evidence type="ECO:0000313" key="3">
    <source>
        <dbReference type="Proteomes" id="UP001374579"/>
    </source>
</evidence>
<accession>A0AAN9GAE6</accession>
<evidence type="ECO:0000256" key="1">
    <source>
        <dbReference type="SAM" id="MobiDB-lite"/>
    </source>
</evidence>
<gene>
    <name evidence="2" type="ORF">V1264_023389</name>
</gene>
<comment type="caution">
    <text evidence="2">The sequence shown here is derived from an EMBL/GenBank/DDBJ whole genome shotgun (WGS) entry which is preliminary data.</text>
</comment>
<dbReference type="EMBL" id="JBAMIC010000011">
    <property type="protein sequence ID" value="KAK7100429.1"/>
    <property type="molecule type" value="Genomic_DNA"/>
</dbReference>
<feature type="compositionally biased region" description="Low complexity" evidence="1">
    <location>
        <begin position="49"/>
        <end position="68"/>
    </location>
</feature>
<proteinExistence type="predicted"/>
<dbReference type="AlphaFoldDB" id="A0AAN9GAE6"/>
<sequence>MSGQKRKRDYEDINCAKQGDTSASVCSLQQQQCASCCTPVTSSILTQGTNNNTTTTNNNHSSENNRSTAESSSKRQAGEGFSWWTCLQYDMSLDRSKPQAVKERINSHSINKLI</sequence>
<name>A0AAN9GAE6_9CAEN</name>
<organism evidence="2 3">
    <name type="scientific">Littorina saxatilis</name>
    <dbReference type="NCBI Taxonomy" id="31220"/>
    <lineage>
        <taxon>Eukaryota</taxon>
        <taxon>Metazoa</taxon>
        <taxon>Spiralia</taxon>
        <taxon>Lophotrochozoa</taxon>
        <taxon>Mollusca</taxon>
        <taxon>Gastropoda</taxon>
        <taxon>Caenogastropoda</taxon>
        <taxon>Littorinimorpha</taxon>
        <taxon>Littorinoidea</taxon>
        <taxon>Littorinidae</taxon>
        <taxon>Littorina</taxon>
    </lineage>
</organism>
<evidence type="ECO:0000313" key="2">
    <source>
        <dbReference type="EMBL" id="KAK7100429.1"/>
    </source>
</evidence>
<feature type="region of interest" description="Disordered" evidence="1">
    <location>
        <begin position="43"/>
        <end position="77"/>
    </location>
</feature>